<evidence type="ECO:0000313" key="3">
    <source>
        <dbReference type="Proteomes" id="UP001283361"/>
    </source>
</evidence>
<dbReference type="EMBL" id="JAWDGP010003786">
    <property type="protein sequence ID" value="KAK3770807.1"/>
    <property type="molecule type" value="Genomic_DNA"/>
</dbReference>
<feature type="compositionally biased region" description="Acidic residues" evidence="1">
    <location>
        <begin position="77"/>
        <end position="94"/>
    </location>
</feature>
<comment type="caution">
    <text evidence="2">The sequence shown here is derived from an EMBL/GenBank/DDBJ whole genome shotgun (WGS) entry which is preliminary data.</text>
</comment>
<name>A0AAE1DHK6_9GAST</name>
<dbReference type="AlphaFoldDB" id="A0AAE1DHK6"/>
<organism evidence="2 3">
    <name type="scientific">Elysia crispata</name>
    <name type="common">lettuce slug</name>
    <dbReference type="NCBI Taxonomy" id="231223"/>
    <lineage>
        <taxon>Eukaryota</taxon>
        <taxon>Metazoa</taxon>
        <taxon>Spiralia</taxon>
        <taxon>Lophotrochozoa</taxon>
        <taxon>Mollusca</taxon>
        <taxon>Gastropoda</taxon>
        <taxon>Heterobranchia</taxon>
        <taxon>Euthyneura</taxon>
        <taxon>Panpulmonata</taxon>
        <taxon>Sacoglossa</taxon>
        <taxon>Placobranchoidea</taxon>
        <taxon>Plakobranchidae</taxon>
        <taxon>Elysia</taxon>
    </lineage>
</organism>
<feature type="compositionally biased region" description="Acidic residues" evidence="1">
    <location>
        <begin position="1"/>
        <end position="18"/>
    </location>
</feature>
<accession>A0AAE1DHK6</accession>
<sequence length="159" mass="17620">MENDDEDYGILSDSDAEISDTRSRLDSESSSESREERPVRSKKGALPSTRGKGKKIPASSPRSKTNVESVASPSVEDSSDLESLDEANDHDEPQEVTIETDVVVDRDWRKIETGSTTNEFRFTRANNQGIMNPKLLEATKPLAFFQALCTRGYQNGAFT</sequence>
<gene>
    <name evidence="2" type="ORF">RRG08_036408</name>
</gene>
<keyword evidence="3" id="KW-1185">Reference proteome</keyword>
<dbReference type="Proteomes" id="UP001283361">
    <property type="component" value="Unassembled WGS sequence"/>
</dbReference>
<feature type="compositionally biased region" description="Polar residues" evidence="1">
    <location>
        <begin position="60"/>
        <end position="72"/>
    </location>
</feature>
<evidence type="ECO:0000256" key="1">
    <source>
        <dbReference type="SAM" id="MobiDB-lite"/>
    </source>
</evidence>
<evidence type="ECO:0000313" key="2">
    <source>
        <dbReference type="EMBL" id="KAK3770807.1"/>
    </source>
</evidence>
<reference evidence="2" key="1">
    <citation type="journal article" date="2023" name="G3 (Bethesda)">
        <title>A reference genome for the long-term kleptoplast-retaining sea slug Elysia crispata morphotype clarki.</title>
        <authorList>
            <person name="Eastman K.E."/>
            <person name="Pendleton A.L."/>
            <person name="Shaikh M.A."/>
            <person name="Suttiyut T."/>
            <person name="Ogas R."/>
            <person name="Tomko P."/>
            <person name="Gavelis G."/>
            <person name="Widhalm J.R."/>
            <person name="Wisecaver J.H."/>
        </authorList>
    </citation>
    <scope>NUCLEOTIDE SEQUENCE</scope>
    <source>
        <strain evidence="2">ECLA1</strain>
    </source>
</reference>
<proteinExistence type="predicted"/>
<protein>
    <submittedName>
        <fullName evidence="2">Uncharacterized protein</fullName>
    </submittedName>
</protein>
<feature type="compositionally biased region" description="Basic and acidic residues" evidence="1">
    <location>
        <begin position="19"/>
        <end position="39"/>
    </location>
</feature>
<feature type="region of interest" description="Disordered" evidence="1">
    <location>
        <begin position="1"/>
        <end position="98"/>
    </location>
</feature>